<keyword evidence="2" id="KW-0472">Membrane</keyword>
<dbReference type="Pfam" id="PF07690">
    <property type="entry name" value="MFS_1"/>
    <property type="match status" value="1"/>
</dbReference>
<keyword evidence="2" id="KW-0812">Transmembrane</keyword>
<comment type="subcellular location">
    <subcellularLocation>
        <location evidence="1">Cell membrane</location>
        <topology evidence="1">Multi-pass membrane protein</topology>
    </subcellularLocation>
</comment>
<feature type="transmembrane region" description="Helical" evidence="2">
    <location>
        <begin position="93"/>
        <end position="112"/>
    </location>
</feature>
<sequence length="395" mass="44730">MKSNKHFLRIWLYSFVSNFSLLYTPIIFLFFEAKGVNIAQIGILFGIGSLVTILTEVPIGVFSDNYSRKLSVLLGGISTIIGLVIYITGYGFFSMAIAMSMISLGIAFKSGATESILLTSIDNQDNFFQINNYARYIATALSATVIGLLYTIDSELPFLIAIACEAIILMLVLTVPNKRKNQSSSHNTSNGQTKITLNTVTQFMKVNLFICIVLFTSCFFIPQFIVFFPEYLNVQRIPIELFGVIYFVMNIIPLVGSVIYQKKLKTMDPEVLIIWSLLFFACGMLLMGIIKNVIIGLVIYGLLRVIIGWFWLIFSIYFNDLSNDHNKATILSIKGMIMNVAFILSDPLIGILIFQLDIFYSYLFTSIFIFIIVISLSVKLLHEKRRSKHNVYFER</sequence>
<feature type="transmembrane region" description="Helical" evidence="2">
    <location>
        <begin position="70"/>
        <end position="87"/>
    </location>
</feature>
<dbReference type="InterPro" id="IPR011701">
    <property type="entry name" value="MFS"/>
</dbReference>
<evidence type="ECO:0000313" key="3">
    <source>
        <dbReference type="EMBL" id="MEI5908880.1"/>
    </source>
</evidence>
<dbReference type="PANTHER" id="PTHR23530">
    <property type="entry name" value="TRANSPORT PROTEIN-RELATED"/>
    <property type="match status" value="1"/>
</dbReference>
<feature type="transmembrane region" description="Helical" evidence="2">
    <location>
        <begin position="37"/>
        <end position="58"/>
    </location>
</feature>
<dbReference type="InterPro" id="IPR036259">
    <property type="entry name" value="MFS_trans_sf"/>
</dbReference>
<dbReference type="Proteomes" id="UP001312865">
    <property type="component" value="Unassembled WGS sequence"/>
</dbReference>
<evidence type="ECO:0000256" key="2">
    <source>
        <dbReference type="SAM" id="Phobius"/>
    </source>
</evidence>
<evidence type="ECO:0000313" key="4">
    <source>
        <dbReference type="Proteomes" id="UP001312865"/>
    </source>
</evidence>
<dbReference type="RefSeq" id="WP_336588326.1">
    <property type="nucleotide sequence ID" value="NZ_JBBAXC010000017.1"/>
</dbReference>
<dbReference type="InterPro" id="IPR053160">
    <property type="entry name" value="MFS_DHA3_Transporter"/>
</dbReference>
<evidence type="ECO:0000256" key="1">
    <source>
        <dbReference type="ARBA" id="ARBA00004651"/>
    </source>
</evidence>
<dbReference type="EMBL" id="JBBAXC010000017">
    <property type="protein sequence ID" value="MEI5908880.1"/>
    <property type="molecule type" value="Genomic_DNA"/>
</dbReference>
<feature type="transmembrane region" description="Helical" evidence="2">
    <location>
        <begin position="297"/>
        <end position="318"/>
    </location>
</feature>
<protein>
    <submittedName>
        <fullName evidence="3">MFS transporter</fullName>
    </submittedName>
</protein>
<proteinExistence type="predicted"/>
<keyword evidence="4" id="KW-1185">Reference proteome</keyword>
<feature type="transmembrane region" description="Helical" evidence="2">
    <location>
        <begin position="206"/>
        <end position="229"/>
    </location>
</feature>
<name>A0ABU8HHP1_9BACI</name>
<accession>A0ABU8HHP1</accession>
<keyword evidence="2" id="KW-1133">Transmembrane helix</keyword>
<feature type="transmembrane region" description="Helical" evidence="2">
    <location>
        <begin position="359"/>
        <end position="378"/>
    </location>
</feature>
<feature type="transmembrane region" description="Helical" evidence="2">
    <location>
        <begin position="133"/>
        <end position="152"/>
    </location>
</feature>
<organism evidence="3 4">
    <name type="scientific">Bacillus spongiae</name>
    <dbReference type="NCBI Taxonomy" id="2683610"/>
    <lineage>
        <taxon>Bacteria</taxon>
        <taxon>Bacillati</taxon>
        <taxon>Bacillota</taxon>
        <taxon>Bacilli</taxon>
        <taxon>Bacillales</taxon>
        <taxon>Bacillaceae</taxon>
        <taxon>Bacillus</taxon>
    </lineage>
</organism>
<feature type="transmembrane region" description="Helical" evidence="2">
    <location>
        <begin position="272"/>
        <end position="291"/>
    </location>
</feature>
<feature type="transmembrane region" description="Helical" evidence="2">
    <location>
        <begin position="330"/>
        <end position="353"/>
    </location>
</feature>
<feature type="transmembrane region" description="Helical" evidence="2">
    <location>
        <begin position="158"/>
        <end position="175"/>
    </location>
</feature>
<dbReference type="Gene3D" id="1.20.1250.20">
    <property type="entry name" value="MFS general substrate transporter like domains"/>
    <property type="match status" value="2"/>
</dbReference>
<gene>
    <name evidence="3" type="ORF">WAK64_17665</name>
</gene>
<feature type="transmembrane region" description="Helical" evidence="2">
    <location>
        <begin position="241"/>
        <end position="260"/>
    </location>
</feature>
<comment type="caution">
    <text evidence="3">The sequence shown here is derived from an EMBL/GenBank/DDBJ whole genome shotgun (WGS) entry which is preliminary data.</text>
</comment>
<dbReference type="PANTHER" id="PTHR23530:SF1">
    <property type="entry name" value="PERMEASE, MAJOR FACILITATOR SUPERFAMILY-RELATED"/>
    <property type="match status" value="1"/>
</dbReference>
<feature type="transmembrane region" description="Helical" evidence="2">
    <location>
        <begin position="12"/>
        <end position="31"/>
    </location>
</feature>
<dbReference type="SUPFAM" id="SSF103473">
    <property type="entry name" value="MFS general substrate transporter"/>
    <property type="match status" value="1"/>
</dbReference>
<reference evidence="3 4" key="1">
    <citation type="journal article" date="2018" name="J. Microbiol.">
        <title>Bacillus spongiae sp. nov., isolated from sponge of Jeju Island.</title>
        <authorList>
            <person name="Lee G.E."/>
            <person name="Im W.T."/>
            <person name="Park J.S."/>
        </authorList>
    </citation>
    <scope>NUCLEOTIDE SEQUENCE [LARGE SCALE GENOMIC DNA]</scope>
    <source>
        <strain evidence="3 4">135PIL107-10</strain>
    </source>
</reference>